<comment type="function">
    <text evidence="1 6">Modulates RecA activity.</text>
</comment>
<evidence type="ECO:0000259" key="7">
    <source>
        <dbReference type="Pfam" id="PF02631"/>
    </source>
</evidence>
<dbReference type="EMBL" id="AYZE01000008">
    <property type="protein sequence ID" value="KRM91906.1"/>
    <property type="molecule type" value="Genomic_DNA"/>
</dbReference>
<dbReference type="OrthoDB" id="5421057at2"/>
<accession>A0A0R2CLD5</accession>
<evidence type="ECO:0000256" key="2">
    <source>
        <dbReference type="ARBA" id="ARBA00004496"/>
    </source>
</evidence>
<comment type="similarity">
    <text evidence="3 6">Belongs to the RecX family.</text>
</comment>
<name>A0A0R2CLD5_9LACO</name>
<sequence length="263" mass="30703">MSKILTKIQAQKKAGRFNLFIDGKYSFSVSETVLVNNNLYKGQELSETLLSKLIDADQFSKIYQKALNYLSYQMRSEKEVTDYLKKEFSDILLIAEVVEKLKTNKLLDDTNFAMSYVRTMLNISDKGFTVIKKNLRAKGISEQNIEKAKVEYEQAEMTDKLELLLPKLIHQYRNYPKIIRIQKVKQRLISKGFVTEEFENLLTNIDFEDEEHETELLLDALDKLWNKFSKSQLSASQKKIKIKQTLYRKGFALDKINSALEKK</sequence>
<dbReference type="Gene3D" id="1.10.10.10">
    <property type="entry name" value="Winged helix-like DNA-binding domain superfamily/Winged helix DNA-binding domain"/>
    <property type="match status" value="4"/>
</dbReference>
<reference evidence="10 11" key="1">
    <citation type="journal article" date="2015" name="Genome Announc.">
        <title>Expanding the biotechnology potential of lactobacilli through comparative genomics of 213 strains and associated genera.</title>
        <authorList>
            <person name="Sun Z."/>
            <person name="Harris H.M."/>
            <person name="McCann A."/>
            <person name="Guo C."/>
            <person name="Argimon S."/>
            <person name="Zhang W."/>
            <person name="Yang X."/>
            <person name="Jeffery I.B."/>
            <person name="Cooney J.C."/>
            <person name="Kagawa T.F."/>
            <person name="Liu W."/>
            <person name="Song Y."/>
            <person name="Salvetti E."/>
            <person name="Wrobel A."/>
            <person name="Rasinkangas P."/>
            <person name="Parkhill J."/>
            <person name="Rea M.C."/>
            <person name="O'Sullivan O."/>
            <person name="Ritari J."/>
            <person name="Douillard F.P."/>
            <person name="Paul Ross R."/>
            <person name="Yang R."/>
            <person name="Briner A.E."/>
            <person name="Felis G.E."/>
            <person name="de Vos W.M."/>
            <person name="Barrangou R."/>
            <person name="Klaenhammer T.R."/>
            <person name="Caufield P.W."/>
            <person name="Cui Y."/>
            <person name="Zhang H."/>
            <person name="O'Toole P.W."/>
        </authorList>
    </citation>
    <scope>NUCLEOTIDE SEQUENCE [LARGE SCALE GENOMIC DNA]</scope>
    <source>
        <strain evidence="10 11">DSM 21116</strain>
    </source>
</reference>
<dbReference type="Pfam" id="PF21981">
    <property type="entry name" value="RecX_HTH3"/>
    <property type="match status" value="1"/>
</dbReference>
<feature type="domain" description="RecX first three-helical" evidence="9">
    <location>
        <begin position="63"/>
        <end position="101"/>
    </location>
</feature>
<dbReference type="RefSeq" id="WP_057828387.1">
    <property type="nucleotide sequence ID" value="NZ_AYZE01000008.1"/>
</dbReference>
<evidence type="ECO:0000259" key="9">
    <source>
        <dbReference type="Pfam" id="PF21982"/>
    </source>
</evidence>
<evidence type="ECO:0000313" key="11">
    <source>
        <dbReference type="Proteomes" id="UP000051131"/>
    </source>
</evidence>
<dbReference type="STRING" id="1423729.FC80_GL000084"/>
<evidence type="ECO:0000256" key="5">
    <source>
        <dbReference type="ARBA" id="ARBA00022490"/>
    </source>
</evidence>
<dbReference type="Proteomes" id="UP000051131">
    <property type="component" value="Unassembled WGS sequence"/>
</dbReference>
<dbReference type="HAMAP" id="MF_01114">
    <property type="entry name" value="RecX"/>
    <property type="match status" value="1"/>
</dbReference>
<comment type="subcellular location">
    <subcellularLocation>
        <location evidence="2 6">Cytoplasm</location>
    </subcellularLocation>
</comment>
<dbReference type="InterPro" id="IPR053926">
    <property type="entry name" value="RecX_HTH_1st"/>
</dbReference>
<evidence type="ECO:0000259" key="8">
    <source>
        <dbReference type="Pfam" id="PF21981"/>
    </source>
</evidence>
<dbReference type="PANTHER" id="PTHR33602">
    <property type="entry name" value="REGULATORY PROTEIN RECX FAMILY PROTEIN"/>
    <property type="match status" value="1"/>
</dbReference>
<dbReference type="NCBIfam" id="NF010733">
    <property type="entry name" value="PRK14135.1"/>
    <property type="match status" value="1"/>
</dbReference>
<dbReference type="PANTHER" id="PTHR33602:SF1">
    <property type="entry name" value="REGULATORY PROTEIN RECX FAMILY PROTEIN"/>
    <property type="match status" value="1"/>
</dbReference>
<dbReference type="AlphaFoldDB" id="A0A0R2CLD5"/>
<keyword evidence="5 6" id="KW-0963">Cytoplasm</keyword>
<evidence type="ECO:0000313" key="10">
    <source>
        <dbReference type="EMBL" id="KRM91906.1"/>
    </source>
</evidence>
<dbReference type="InterPro" id="IPR003783">
    <property type="entry name" value="Regulatory_RecX"/>
</dbReference>
<dbReference type="InterPro" id="IPR053924">
    <property type="entry name" value="RecX_HTH_2nd"/>
</dbReference>
<evidence type="ECO:0000256" key="6">
    <source>
        <dbReference type="HAMAP-Rule" id="MF_01114"/>
    </source>
</evidence>
<gene>
    <name evidence="6" type="primary">recX</name>
    <name evidence="10" type="ORF">FC80_GL000084</name>
</gene>
<proteinExistence type="inferred from homology"/>
<dbReference type="InterPro" id="IPR053925">
    <property type="entry name" value="RecX_HTH_3rd"/>
</dbReference>
<comment type="caution">
    <text evidence="10">The sequence shown here is derived from an EMBL/GenBank/DDBJ whole genome shotgun (WGS) entry which is preliminary data.</text>
</comment>
<evidence type="ECO:0000256" key="1">
    <source>
        <dbReference type="ARBA" id="ARBA00003529"/>
    </source>
</evidence>
<dbReference type="InterPro" id="IPR036388">
    <property type="entry name" value="WH-like_DNA-bd_sf"/>
</dbReference>
<feature type="domain" description="RecX second three-helical" evidence="7">
    <location>
        <begin position="108"/>
        <end position="148"/>
    </location>
</feature>
<evidence type="ECO:0000256" key="4">
    <source>
        <dbReference type="ARBA" id="ARBA00018111"/>
    </source>
</evidence>
<dbReference type="PATRIC" id="fig|1423729.3.peg.87"/>
<protein>
    <recommendedName>
        <fullName evidence="4 6">Regulatory protein RecX</fullName>
    </recommendedName>
</protein>
<dbReference type="Pfam" id="PF02631">
    <property type="entry name" value="RecX_HTH2"/>
    <property type="match status" value="1"/>
</dbReference>
<dbReference type="GO" id="GO:0005737">
    <property type="term" value="C:cytoplasm"/>
    <property type="evidence" value="ECO:0007669"/>
    <property type="project" value="UniProtKB-SubCell"/>
</dbReference>
<dbReference type="Pfam" id="PF21982">
    <property type="entry name" value="RecX_HTH1"/>
    <property type="match status" value="1"/>
</dbReference>
<dbReference type="GO" id="GO:0006282">
    <property type="term" value="P:regulation of DNA repair"/>
    <property type="evidence" value="ECO:0007669"/>
    <property type="project" value="UniProtKB-UniRule"/>
</dbReference>
<organism evidence="10 11">
    <name type="scientific">Liquorilactobacillus cacaonum DSM 21116</name>
    <dbReference type="NCBI Taxonomy" id="1423729"/>
    <lineage>
        <taxon>Bacteria</taxon>
        <taxon>Bacillati</taxon>
        <taxon>Bacillota</taxon>
        <taxon>Bacilli</taxon>
        <taxon>Lactobacillales</taxon>
        <taxon>Lactobacillaceae</taxon>
        <taxon>Liquorilactobacillus</taxon>
    </lineage>
</organism>
<keyword evidence="11" id="KW-1185">Reference proteome</keyword>
<evidence type="ECO:0000256" key="3">
    <source>
        <dbReference type="ARBA" id="ARBA00009695"/>
    </source>
</evidence>
<feature type="domain" description="RecX third three-helical" evidence="8">
    <location>
        <begin position="213"/>
        <end position="260"/>
    </location>
</feature>